<feature type="chain" id="PRO_5011617846" evidence="1">
    <location>
        <begin position="19"/>
        <end position="188"/>
    </location>
</feature>
<dbReference type="PANTHER" id="PTHR43640">
    <property type="entry name" value="OS07G0260300 PROTEIN"/>
    <property type="match status" value="1"/>
</dbReference>
<gene>
    <name evidence="3" type="ORF">SAMN05421747_101364</name>
</gene>
<dbReference type="Gene3D" id="3.40.30.10">
    <property type="entry name" value="Glutaredoxin"/>
    <property type="match status" value="1"/>
</dbReference>
<dbReference type="PANTHER" id="PTHR43640:SF1">
    <property type="entry name" value="THIOREDOXIN-DEPENDENT PEROXIREDOXIN"/>
    <property type="match status" value="1"/>
</dbReference>
<keyword evidence="1" id="KW-0732">Signal</keyword>
<name>A0A1I1ECP6_9SPHI</name>
<protein>
    <submittedName>
        <fullName evidence="3">Thioredoxin-like domain-containing protein</fullName>
    </submittedName>
</protein>
<sequence length="188" mass="20944">MVKLIAFCLLFCGNITTAICQSHGSFSVWDIQEKRQIVLNQSKHSHSLFVFLSPECPLCQNYSKTINELKIAFDGSLTIYGIVPGTSYADEDIMAFKEEYGLLFDLFIDKTFVLSQYFSISVTPEVVLLNKNGNKVYTGAIDNWVVSLGQKRNSATVPYLKNALTESLANQPISVTYVQAIGCALNDY</sequence>
<dbReference type="Pfam" id="PF13098">
    <property type="entry name" value="Thioredoxin_2"/>
    <property type="match status" value="1"/>
</dbReference>
<dbReference type="EMBL" id="FOLL01000001">
    <property type="protein sequence ID" value="SFB82683.1"/>
    <property type="molecule type" value="Genomic_DNA"/>
</dbReference>
<dbReference type="InterPro" id="IPR036249">
    <property type="entry name" value="Thioredoxin-like_sf"/>
</dbReference>
<organism evidence="3 4">
    <name type="scientific">Parapedobacter composti</name>
    <dbReference type="NCBI Taxonomy" id="623281"/>
    <lineage>
        <taxon>Bacteria</taxon>
        <taxon>Pseudomonadati</taxon>
        <taxon>Bacteroidota</taxon>
        <taxon>Sphingobacteriia</taxon>
        <taxon>Sphingobacteriales</taxon>
        <taxon>Sphingobacteriaceae</taxon>
        <taxon>Parapedobacter</taxon>
    </lineage>
</organism>
<evidence type="ECO:0000313" key="3">
    <source>
        <dbReference type="EMBL" id="SFB82683.1"/>
    </source>
</evidence>
<keyword evidence="4" id="KW-1185">Reference proteome</keyword>
<dbReference type="AlphaFoldDB" id="A0A1I1ECP6"/>
<proteinExistence type="predicted"/>
<evidence type="ECO:0000256" key="1">
    <source>
        <dbReference type="SAM" id="SignalP"/>
    </source>
</evidence>
<dbReference type="SUPFAM" id="SSF52833">
    <property type="entry name" value="Thioredoxin-like"/>
    <property type="match status" value="1"/>
</dbReference>
<evidence type="ECO:0000259" key="2">
    <source>
        <dbReference type="Pfam" id="PF13098"/>
    </source>
</evidence>
<dbReference type="InterPro" id="IPR047262">
    <property type="entry name" value="PRX-like1"/>
</dbReference>
<feature type="signal peptide" evidence="1">
    <location>
        <begin position="1"/>
        <end position="18"/>
    </location>
</feature>
<feature type="domain" description="Thioredoxin-like fold" evidence="2">
    <location>
        <begin position="42"/>
        <end position="141"/>
    </location>
</feature>
<dbReference type="Proteomes" id="UP000199577">
    <property type="component" value="Unassembled WGS sequence"/>
</dbReference>
<dbReference type="InterPro" id="IPR012336">
    <property type="entry name" value="Thioredoxin-like_fold"/>
</dbReference>
<reference evidence="4" key="1">
    <citation type="submission" date="2016-10" db="EMBL/GenBank/DDBJ databases">
        <authorList>
            <person name="Varghese N."/>
            <person name="Submissions S."/>
        </authorList>
    </citation>
    <scope>NUCLEOTIDE SEQUENCE [LARGE SCALE GENOMIC DNA]</scope>
    <source>
        <strain evidence="4">DSM 22900</strain>
    </source>
</reference>
<dbReference type="STRING" id="623281.SAMN05421747_101364"/>
<evidence type="ECO:0000313" key="4">
    <source>
        <dbReference type="Proteomes" id="UP000199577"/>
    </source>
</evidence>
<accession>A0A1I1ECP6</accession>